<evidence type="ECO:0000313" key="2">
    <source>
        <dbReference type="EMBL" id="MZJ40191.1"/>
    </source>
</evidence>
<organism evidence="2 3">
    <name type="scientific">Collinsella aerofaciens</name>
    <dbReference type="NCBI Taxonomy" id="74426"/>
    <lineage>
        <taxon>Bacteria</taxon>
        <taxon>Bacillati</taxon>
        <taxon>Actinomycetota</taxon>
        <taxon>Coriobacteriia</taxon>
        <taxon>Coriobacteriales</taxon>
        <taxon>Coriobacteriaceae</taxon>
        <taxon>Collinsella</taxon>
    </lineage>
</organism>
<gene>
    <name evidence="2" type="ORF">GT464_09630</name>
</gene>
<dbReference type="AlphaFoldDB" id="A0A6N9JL44"/>
<evidence type="ECO:0000256" key="1">
    <source>
        <dbReference type="SAM" id="MobiDB-lite"/>
    </source>
</evidence>
<feature type="region of interest" description="Disordered" evidence="1">
    <location>
        <begin position="219"/>
        <end position="240"/>
    </location>
</feature>
<proteinExistence type="predicted"/>
<comment type="caution">
    <text evidence="2">The sequence shown here is derived from an EMBL/GenBank/DDBJ whole genome shotgun (WGS) entry which is preliminary data.</text>
</comment>
<name>A0A6N9JL44_9ACTN</name>
<reference evidence="2 3" key="1">
    <citation type="journal article" date="2019" name="Nat. Med.">
        <title>A library of human gut bacterial isolates paired with longitudinal multiomics data enables mechanistic microbiome research.</title>
        <authorList>
            <person name="Poyet M."/>
            <person name="Groussin M."/>
            <person name="Gibbons S.M."/>
            <person name="Avila-Pacheco J."/>
            <person name="Jiang X."/>
            <person name="Kearney S.M."/>
            <person name="Perrotta A.R."/>
            <person name="Berdy B."/>
            <person name="Zhao S."/>
            <person name="Lieberman T.D."/>
            <person name="Swanson P.K."/>
            <person name="Smith M."/>
            <person name="Roesemann S."/>
            <person name="Alexander J.E."/>
            <person name="Rich S.A."/>
            <person name="Livny J."/>
            <person name="Vlamakis H."/>
            <person name="Clish C."/>
            <person name="Bullock K."/>
            <person name="Deik A."/>
            <person name="Scott J."/>
            <person name="Pierce K.A."/>
            <person name="Xavier R.J."/>
            <person name="Alm E.J."/>
        </authorList>
    </citation>
    <scope>NUCLEOTIDE SEQUENCE [LARGE SCALE GENOMIC DNA]</scope>
    <source>
        <strain evidence="2 3">BIOML-A20</strain>
    </source>
</reference>
<dbReference type="PANTHER" id="PTHR35936:SF17">
    <property type="entry name" value="ARGININE-BINDING EXTRACELLULAR PROTEIN ARTP"/>
    <property type="match status" value="1"/>
</dbReference>
<accession>A0A6N9JL44</accession>
<dbReference type="EMBL" id="WWSR01000021">
    <property type="protein sequence ID" value="MZJ40191.1"/>
    <property type="molecule type" value="Genomic_DNA"/>
</dbReference>
<feature type="compositionally biased region" description="Basic and acidic residues" evidence="1">
    <location>
        <begin position="226"/>
        <end position="240"/>
    </location>
</feature>
<dbReference type="Gene3D" id="3.40.190.10">
    <property type="entry name" value="Periplasmic binding protein-like II"/>
    <property type="match status" value="2"/>
</dbReference>
<dbReference type="PROSITE" id="PS51257">
    <property type="entry name" value="PROKAR_LIPOPROTEIN"/>
    <property type="match status" value="1"/>
</dbReference>
<dbReference type="SUPFAM" id="SSF53850">
    <property type="entry name" value="Periplasmic binding protein-like II"/>
    <property type="match status" value="2"/>
</dbReference>
<protein>
    <submittedName>
        <fullName evidence="2">Transporter substrate-binding domain-containing protein</fullName>
    </submittedName>
</protein>
<evidence type="ECO:0000313" key="3">
    <source>
        <dbReference type="Proteomes" id="UP000469380"/>
    </source>
</evidence>
<dbReference type="Proteomes" id="UP000469380">
    <property type="component" value="Unassembled WGS sequence"/>
</dbReference>
<dbReference type="PANTHER" id="PTHR35936">
    <property type="entry name" value="MEMBRANE-BOUND LYTIC MUREIN TRANSGLYCOSYLASE F"/>
    <property type="match status" value="1"/>
</dbReference>
<sequence>MYARPNRDDLAKGDPQTLQGLTIGCNPGVMQTIVGQQWLADEGITCTYKEIASGGDLFDALANGEVDAIIMNDTTSSPSASPMFYVGSSDYYFAVPKSRPDLMDDINAAMAAIARVNPRYNDEVKANYSAQNSGSSSLDGAEISWLKEHDNIITLGYLKKQLPYCTQNDDGEMEGSLSSLATTLHDKFGINVKTVAISDNKQLAKALSEGTIDVALPFSATTGSPNRKESSSQTRWERFP</sequence>